<evidence type="ECO:0000313" key="3">
    <source>
        <dbReference type="Proteomes" id="UP000799772"/>
    </source>
</evidence>
<comment type="caution">
    <text evidence="2">The sequence shown here is derived from an EMBL/GenBank/DDBJ whole genome shotgun (WGS) entry which is preliminary data.</text>
</comment>
<sequence>MLVKHVIVNGSPECPTSLIAMQPEDTIWINITHHRSHRSRPTIFDFHNIDNYNQLWRVKGTDRKANRTFPPFVDETQRANGGSDAAAMTIEFRPPRLFYVVQRILPPYGRMNQRAEGRLKPYPAAYFLAAWHVHLFLLLTCESSICGRKMKRRSGDTEEIPSNTGQTTRVYKEESRPWPDSTKPLYCRREHNNGTLKHCERHRLNILNFVHARRWLVRSLEGIPEEEVVTCQEVACGSLGKMARGGDPPPISTPHSINIHSHARHSTPVAYLIDYCLAISGVTSAFSSLTANISA</sequence>
<accession>A0A9P4IA92</accession>
<feature type="compositionally biased region" description="Polar residues" evidence="1">
    <location>
        <begin position="160"/>
        <end position="169"/>
    </location>
</feature>
<dbReference type="Proteomes" id="UP000799772">
    <property type="component" value="Unassembled WGS sequence"/>
</dbReference>
<reference evidence="2" key="1">
    <citation type="journal article" date="2020" name="Stud. Mycol.">
        <title>101 Dothideomycetes genomes: a test case for predicting lifestyles and emergence of pathogens.</title>
        <authorList>
            <person name="Haridas S."/>
            <person name="Albert R."/>
            <person name="Binder M."/>
            <person name="Bloem J."/>
            <person name="Labutti K."/>
            <person name="Salamov A."/>
            <person name="Andreopoulos B."/>
            <person name="Baker S."/>
            <person name="Barry K."/>
            <person name="Bills G."/>
            <person name="Bluhm B."/>
            <person name="Cannon C."/>
            <person name="Castanera R."/>
            <person name="Culley D."/>
            <person name="Daum C."/>
            <person name="Ezra D."/>
            <person name="Gonzalez J."/>
            <person name="Henrissat B."/>
            <person name="Kuo A."/>
            <person name="Liang C."/>
            <person name="Lipzen A."/>
            <person name="Lutzoni F."/>
            <person name="Magnuson J."/>
            <person name="Mondo S."/>
            <person name="Nolan M."/>
            <person name="Ohm R."/>
            <person name="Pangilinan J."/>
            <person name="Park H.-J."/>
            <person name="Ramirez L."/>
            <person name="Alfaro M."/>
            <person name="Sun H."/>
            <person name="Tritt A."/>
            <person name="Yoshinaga Y."/>
            <person name="Zwiers L.-H."/>
            <person name="Turgeon B."/>
            <person name="Goodwin S."/>
            <person name="Spatafora J."/>
            <person name="Crous P."/>
            <person name="Grigoriev I."/>
        </authorList>
    </citation>
    <scope>NUCLEOTIDE SEQUENCE</scope>
    <source>
        <strain evidence="2">CBS 133067</strain>
    </source>
</reference>
<proteinExistence type="predicted"/>
<evidence type="ECO:0000256" key="1">
    <source>
        <dbReference type="SAM" id="MobiDB-lite"/>
    </source>
</evidence>
<keyword evidence="3" id="KW-1185">Reference proteome</keyword>
<gene>
    <name evidence="2" type="ORF">NA57DRAFT_59052</name>
</gene>
<name>A0A9P4IA92_9PEZI</name>
<protein>
    <submittedName>
        <fullName evidence="2">Uncharacterized protein</fullName>
    </submittedName>
</protein>
<organism evidence="2 3">
    <name type="scientific">Rhizodiscina lignyota</name>
    <dbReference type="NCBI Taxonomy" id="1504668"/>
    <lineage>
        <taxon>Eukaryota</taxon>
        <taxon>Fungi</taxon>
        <taxon>Dikarya</taxon>
        <taxon>Ascomycota</taxon>
        <taxon>Pezizomycotina</taxon>
        <taxon>Dothideomycetes</taxon>
        <taxon>Pleosporomycetidae</taxon>
        <taxon>Aulographales</taxon>
        <taxon>Rhizodiscinaceae</taxon>
        <taxon>Rhizodiscina</taxon>
    </lineage>
</organism>
<evidence type="ECO:0000313" key="2">
    <source>
        <dbReference type="EMBL" id="KAF2095992.1"/>
    </source>
</evidence>
<dbReference type="EMBL" id="ML978130">
    <property type="protein sequence ID" value="KAF2095992.1"/>
    <property type="molecule type" value="Genomic_DNA"/>
</dbReference>
<dbReference type="AlphaFoldDB" id="A0A9P4IA92"/>
<feature type="region of interest" description="Disordered" evidence="1">
    <location>
        <begin position="155"/>
        <end position="177"/>
    </location>
</feature>